<keyword evidence="14" id="KW-1185">Reference proteome</keyword>
<proteinExistence type="inferred from homology"/>
<name>A0A4R4T6C5_9ACTN</name>
<evidence type="ECO:0000256" key="10">
    <source>
        <dbReference type="PROSITE-ProRule" id="PRU10056"/>
    </source>
</evidence>
<dbReference type="AlphaFoldDB" id="A0A4R4T6C5"/>
<gene>
    <name evidence="13" type="ORF">E1283_21720</name>
</gene>
<evidence type="ECO:0000256" key="1">
    <source>
        <dbReference type="ARBA" id="ARBA00022729"/>
    </source>
</evidence>
<dbReference type="InterPro" id="IPR036434">
    <property type="entry name" value="Beta_cellobiohydrolase_sf"/>
</dbReference>
<feature type="active site" description="Proton acceptor" evidence="8">
    <location>
        <position position="299"/>
    </location>
</feature>
<feature type="active site" description="Proton donor" evidence="8">
    <location>
        <position position="151"/>
    </location>
</feature>
<dbReference type="GO" id="GO:0004553">
    <property type="term" value="F:hydrolase activity, hydrolyzing O-glycosyl compounds"/>
    <property type="evidence" value="ECO:0007669"/>
    <property type="project" value="InterPro"/>
</dbReference>
<feature type="binding site" evidence="9">
    <location>
        <position position="265"/>
    </location>
    <ligand>
        <name>substrate</name>
    </ligand>
</feature>
<dbReference type="PANTHER" id="PTHR34876">
    <property type="match status" value="1"/>
</dbReference>
<evidence type="ECO:0000256" key="3">
    <source>
        <dbReference type="ARBA" id="ARBA00023001"/>
    </source>
</evidence>
<dbReference type="EMBL" id="SMKI01000246">
    <property type="protein sequence ID" value="TDC72447.1"/>
    <property type="molecule type" value="Genomic_DNA"/>
</dbReference>
<dbReference type="PROSITE" id="PS00655">
    <property type="entry name" value="GLYCOSYL_HYDROL_F6_1"/>
    <property type="match status" value="1"/>
</dbReference>
<keyword evidence="5 11" id="KW-0119">Carbohydrate metabolism</keyword>
<dbReference type="OrthoDB" id="309899at2"/>
<dbReference type="InterPro" id="IPR016288">
    <property type="entry name" value="Beta_cellobiohydrolase"/>
</dbReference>
<evidence type="ECO:0000256" key="8">
    <source>
        <dbReference type="PIRSR" id="PIRSR001100-1"/>
    </source>
</evidence>
<keyword evidence="1" id="KW-0732">Signal</keyword>
<evidence type="ECO:0000256" key="9">
    <source>
        <dbReference type="PIRSR" id="PIRSR001100-2"/>
    </source>
</evidence>
<evidence type="ECO:0000256" key="12">
    <source>
        <dbReference type="SAM" id="MobiDB-lite"/>
    </source>
</evidence>
<evidence type="ECO:0000313" key="13">
    <source>
        <dbReference type="EMBL" id="TDC72447.1"/>
    </source>
</evidence>
<evidence type="ECO:0000256" key="7">
    <source>
        <dbReference type="ARBA" id="ARBA00023326"/>
    </source>
</evidence>
<feature type="active site" evidence="10">
    <location>
        <position position="113"/>
    </location>
</feature>
<feature type="binding site" evidence="9">
    <location>
        <position position="77"/>
    </location>
    <ligand>
        <name>substrate</name>
    </ligand>
</feature>
<keyword evidence="3 11" id="KW-0136">Cellulose degradation</keyword>
<evidence type="ECO:0000313" key="14">
    <source>
        <dbReference type="Proteomes" id="UP000295345"/>
    </source>
</evidence>
<keyword evidence="6 11" id="KW-0326">Glycosidase</keyword>
<protein>
    <recommendedName>
        <fullName evidence="11">Glucanase</fullName>
        <ecNumber evidence="11">3.2.1.-</ecNumber>
    </recommendedName>
</protein>
<dbReference type="EC" id="3.2.1.-" evidence="11"/>
<comment type="caution">
    <text evidence="13">The sequence shown here is derived from an EMBL/GenBank/DDBJ whole genome shotgun (WGS) entry which is preliminary data.</text>
</comment>
<feature type="binding site" evidence="9">
    <location>
        <position position="193"/>
    </location>
    <ligand>
        <name>substrate</name>
    </ligand>
</feature>
<organism evidence="13 14">
    <name type="scientific">Streptomyces hainanensis</name>
    <dbReference type="NCBI Taxonomy" id="402648"/>
    <lineage>
        <taxon>Bacteria</taxon>
        <taxon>Bacillati</taxon>
        <taxon>Actinomycetota</taxon>
        <taxon>Actinomycetes</taxon>
        <taxon>Kitasatosporales</taxon>
        <taxon>Streptomycetaceae</taxon>
        <taxon>Streptomyces</taxon>
    </lineage>
</organism>
<evidence type="ECO:0000256" key="2">
    <source>
        <dbReference type="ARBA" id="ARBA00022801"/>
    </source>
</evidence>
<evidence type="ECO:0000256" key="5">
    <source>
        <dbReference type="ARBA" id="ARBA00023277"/>
    </source>
</evidence>
<evidence type="ECO:0000256" key="11">
    <source>
        <dbReference type="RuleBase" id="RU361186"/>
    </source>
</evidence>
<dbReference type="GO" id="GO:0030245">
    <property type="term" value="P:cellulose catabolic process"/>
    <property type="evidence" value="ECO:0007669"/>
    <property type="project" value="UniProtKB-KW"/>
</dbReference>
<keyword evidence="4" id="KW-1015">Disulfide bond</keyword>
<dbReference type="PANTHER" id="PTHR34876:SF4">
    <property type="entry name" value="1,4-BETA-D-GLUCAN CELLOBIOHYDROLASE C-RELATED"/>
    <property type="match status" value="1"/>
</dbReference>
<comment type="similarity">
    <text evidence="11">Belongs to the glycosyl hydrolase family 6.</text>
</comment>
<accession>A0A4R4T6C5</accession>
<dbReference type="PRINTS" id="PR00733">
    <property type="entry name" value="GLHYDRLASE6"/>
</dbReference>
<dbReference type="Proteomes" id="UP000295345">
    <property type="component" value="Unassembled WGS sequence"/>
</dbReference>
<feature type="region of interest" description="Disordered" evidence="12">
    <location>
        <begin position="1"/>
        <end position="40"/>
    </location>
</feature>
<dbReference type="Pfam" id="PF01341">
    <property type="entry name" value="Glyco_hydro_6"/>
    <property type="match status" value="1"/>
</dbReference>
<evidence type="ECO:0000256" key="6">
    <source>
        <dbReference type="ARBA" id="ARBA00023295"/>
    </source>
</evidence>
<dbReference type="PIRSF" id="PIRSF001100">
    <property type="entry name" value="Beta_cellobiohydrolase"/>
    <property type="match status" value="1"/>
</dbReference>
<reference evidence="13 14" key="1">
    <citation type="submission" date="2019-03" db="EMBL/GenBank/DDBJ databases">
        <title>Draft genome sequences of novel Actinobacteria.</title>
        <authorList>
            <person name="Sahin N."/>
            <person name="Ay H."/>
            <person name="Saygin H."/>
        </authorList>
    </citation>
    <scope>NUCLEOTIDE SEQUENCE [LARGE SCALE GENOMIC DNA]</scope>
    <source>
        <strain evidence="13 14">DSM 41900</strain>
    </source>
</reference>
<feature type="binding site" evidence="9">
    <location>
        <position position="293"/>
    </location>
    <ligand>
        <name>substrate</name>
    </ligand>
</feature>
<evidence type="ECO:0000256" key="4">
    <source>
        <dbReference type="ARBA" id="ARBA00023157"/>
    </source>
</evidence>
<feature type="binding site" evidence="9">
    <location>
        <position position="196"/>
    </location>
    <ligand>
        <name>substrate</name>
    </ligand>
</feature>
<keyword evidence="2 11" id="KW-0378">Hydrolase</keyword>
<dbReference type="InterPro" id="IPR001524">
    <property type="entry name" value="Glyco_hydro_6_CS"/>
</dbReference>
<dbReference type="Gene3D" id="3.20.20.40">
    <property type="entry name" value="1, 4-beta cellobiohydrolase"/>
    <property type="match status" value="1"/>
</dbReference>
<feature type="binding site" evidence="9">
    <location>
        <position position="224"/>
    </location>
    <ligand>
        <name>substrate</name>
    </ligand>
</feature>
<keyword evidence="7 11" id="KW-0624">Polysaccharide degradation</keyword>
<feature type="binding site" evidence="9">
    <location>
        <position position="297"/>
    </location>
    <ligand>
        <name>substrate</name>
    </ligand>
</feature>
<feature type="compositionally biased region" description="Acidic residues" evidence="12">
    <location>
        <begin position="8"/>
        <end position="33"/>
    </location>
</feature>
<dbReference type="SUPFAM" id="SSF51989">
    <property type="entry name" value="Glycosyl hydrolases family 6, cellulases"/>
    <property type="match status" value="1"/>
</dbReference>
<sequence>MVPASPAPDEDGAAEDDGADRDTDADAGGDDTEQGPSSVEFFSDPTAQIRQWIADNEGDGRRQLLVDRIASQPQGIWFTHDRDVTARVRDVTSAAAAAGEVPVLVSYLLPGRDCGGASSGGVPDMASYDASMADFAAGLGGDPAVIVLEPDSIALADCLSADQRDARFAALNRAAEAIHEANPRAAVYFDGGHSNWHSPADMASRLAAAGVLENGDGIATNIANFRATGSETTYAKQVLAELGEERLRAVVDTSRNGNGPLGDEWCDPAGRRLGQTPTTETGDPVIAAYLWIKPPGEADGCAAEAGAFSPDLAFELAGGN</sequence>